<organism evidence="2 3">
    <name type="scientific">Synaphobranchus kaupii</name>
    <name type="common">Kaup's arrowtooth eel</name>
    <dbReference type="NCBI Taxonomy" id="118154"/>
    <lineage>
        <taxon>Eukaryota</taxon>
        <taxon>Metazoa</taxon>
        <taxon>Chordata</taxon>
        <taxon>Craniata</taxon>
        <taxon>Vertebrata</taxon>
        <taxon>Euteleostomi</taxon>
        <taxon>Actinopterygii</taxon>
        <taxon>Neopterygii</taxon>
        <taxon>Teleostei</taxon>
        <taxon>Anguilliformes</taxon>
        <taxon>Synaphobranchidae</taxon>
        <taxon>Synaphobranchus</taxon>
    </lineage>
</organism>
<reference evidence="2" key="1">
    <citation type="journal article" date="2023" name="Science">
        <title>Genome structures resolve the early diversification of teleost fishes.</title>
        <authorList>
            <person name="Parey E."/>
            <person name="Louis A."/>
            <person name="Montfort J."/>
            <person name="Bouchez O."/>
            <person name="Roques C."/>
            <person name="Iampietro C."/>
            <person name="Lluch J."/>
            <person name="Castinel A."/>
            <person name="Donnadieu C."/>
            <person name="Desvignes T."/>
            <person name="Floi Bucao C."/>
            <person name="Jouanno E."/>
            <person name="Wen M."/>
            <person name="Mejri S."/>
            <person name="Dirks R."/>
            <person name="Jansen H."/>
            <person name="Henkel C."/>
            <person name="Chen W.J."/>
            <person name="Zahm M."/>
            <person name="Cabau C."/>
            <person name="Klopp C."/>
            <person name="Thompson A.W."/>
            <person name="Robinson-Rechavi M."/>
            <person name="Braasch I."/>
            <person name="Lecointre G."/>
            <person name="Bobe J."/>
            <person name="Postlethwait J.H."/>
            <person name="Berthelot C."/>
            <person name="Roest Crollius H."/>
            <person name="Guiguen Y."/>
        </authorList>
    </citation>
    <scope>NUCLEOTIDE SEQUENCE</scope>
    <source>
        <strain evidence="2">WJC10195</strain>
    </source>
</reference>
<accession>A0A9Q1JB57</accession>
<dbReference type="AlphaFoldDB" id="A0A9Q1JB57"/>
<protein>
    <submittedName>
        <fullName evidence="2">Uncharacterized protein</fullName>
    </submittedName>
</protein>
<keyword evidence="3" id="KW-1185">Reference proteome</keyword>
<name>A0A9Q1JB57_SYNKA</name>
<sequence length="95" mass="10291">MLFPALRETSGERRKVVEGGPADVESGRSAAPLDAEPESLTSCYVPGPLFTVTLCPCRIKKRWLGPPASTHAGAVPRERRPARRSQPKVAAEPRD</sequence>
<evidence type="ECO:0000256" key="1">
    <source>
        <dbReference type="SAM" id="MobiDB-lite"/>
    </source>
</evidence>
<dbReference type="Proteomes" id="UP001152622">
    <property type="component" value="Chromosome 2"/>
</dbReference>
<feature type="region of interest" description="Disordered" evidence="1">
    <location>
        <begin position="63"/>
        <end position="95"/>
    </location>
</feature>
<dbReference type="EMBL" id="JAINUF010000002">
    <property type="protein sequence ID" value="KAJ8375917.1"/>
    <property type="molecule type" value="Genomic_DNA"/>
</dbReference>
<feature type="region of interest" description="Disordered" evidence="1">
    <location>
        <begin position="1"/>
        <end position="39"/>
    </location>
</feature>
<evidence type="ECO:0000313" key="3">
    <source>
        <dbReference type="Proteomes" id="UP001152622"/>
    </source>
</evidence>
<comment type="caution">
    <text evidence="2">The sequence shown here is derived from an EMBL/GenBank/DDBJ whole genome shotgun (WGS) entry which is preliminary data.</text>
</comment>
<gene>
    <name evidence="2" type="ORF">SKAU_G00064970</name>
</gene>
<proteinExistence type="predicted"/>
<evidence type="ECO:0000313" key="2">
    <source>
        <dbReference type="EMBL" id="KAJ8375917.1"/>
    </source>
</evidence>